<dbReference type="AlphaFoldDB" id="A0A0F8ZWR4"/>
<gene>
    <name evidence="1" type="ORF">LCGC14_2985100</name>
</gene>
<protein>
    <submittedName>
        <fullName evidence="1">Uncharacterized protein</fullName>
    </submittedName>
</protein>
<organism evidence="1">
    <name type="scientific">marine sediment metagenome</name>
    <dbReference type="NCBI Taxonomy" id="412755"/>
    <lineage>
        <taxon>unclassified sequences</taxon>
        <taxon>metagenomes</taxon>
        <taxon>ecological metagenomes</taxon>
    </lineage>
</organism>
<proteinExistence type="predicted"/>
<sequence>MKDEKLPKNMIVAPIGVKRRTGTKFIKEVEKPYVILKPFFDGLLEIGQTYVKYISKEELNNE</sequence>
<name>A0A0F8ZWR4_9ZZZZ</name>
<evidence type="ECO:0000313" key="1">
    <source>
        <dbReference type="EMBL" id="KKK64351.1"/>
    </source>
</evidence>
<comment type="caution">
    <text evidence="1">The sequence shown here is derived from an EMBL/GenBank/DDBJ whole genome shotgun (WGS) entry which is preliminary data.</text>
</comment>
<accession>A0A0F8ZWR4</accession>
<reference evidence="1" key="1">
    <citation type="journal article" date="2015" name="Nature">
        <title>Complex archaea that bridge the gap between prokaryotes and eukaryotes.</title>
        <authorList>
            <person name="Spang A."/>
            <person name="Saw J.H."/>
            <person name="Jorgensen S.L."/>
            <person name="Zaremba-Niedzwiedzka K."/>
            <person name="Martijn J."/>
            <person name="Lind A.E."/>
            <person name="van Eijk R."/>
            <person name="Schleper C."/>
            <person name="Guy L."/>
            <person name="Ettema T.J."/>
        </authorList>
    </citation>
    <scope>NUCLEOTIDE SEQUENCE</scope>
</reference>
<dbReference type="EMBL" id="LAZR01061060">
    <property type="protein sequence ID" value="KKK64351.1"/>
    <property type="molecule type" value="Genomic_DNA"/>
</dbReference>